<sequence>MKDNVISLDQWRDLSDLVGGDLFRDPFKLEAMRLVHRQCGSDVTWDRFCYLVHTEIRGELAVAPTGKGKGLPSGSIPFQTPR</sequence>
<dbReference type="EMBL" id="FWYD01000019">
    <property type="protein sequence ID" value="SMD02294.1"/>
    <property type="molecule type" value="Genomic_DNA"/>
</dbReference>
<gene>
    <name evidence="2" type="ORF">SAMN06295998_11948</name>
</gene>
<protein>
    <submittedName>
        <fullName evidence="2">Uncharacterized protein</fullName>
    </submittedName>
</protein>
<name>A0A1W2DXS7_9RHOB</name>
<dbReference type="Proteomes" id="UP000192330">
    <property type="component" value="Unassembled WGS sequence"/>
</dbReference>
<organism evidence="2 3">
    <name type="scientific">Primorskyibacter flagellatus</name>
    <dbReference type="NCBI Taxonomy" id="1387277"/>
    <lineage>
        <taxon>Bacteria</taxon>
        <taxon>Pseudomonadati</taxon>
        <taxon>Pseudomonadota</taxon>
        <taxon>Alphaproteobacteria</taxon>
        <taxon>Rhodobacterales</taxon>
        <taxon>Roseobacteraceae</taxon>
        <taxon>Primorskyibacter</taxon>
    </lineage>
</organism>
<evidence type="ECO:0000313" key="2">
    <source>
        <dbReference type="EMBL" id="SMD02294.1"/>
    </source>
</evidence>
<evidence type="ECO:0000313" key="3">
    <source>
        <dbReference type="Proteomes" id="UP000192330"/>
    </source>
</evidence>
<accession>A0A1W2DXS7</accession>
<dbReference type="AlphaFoldDB" id="A0A1W2DXS7"/>
<feature type="region of interest" description="Disordered" evidence="1">
    <location>
        <begin position="63"/>
        <end position="82"/>
    </location>
</feature>
<reference evidence="2 3" key="1">
    <citation type="submission" date="2017-04" db="EMBL/GenBank/DDBJ databases">
        <authorList>
            <person name="Afonso C.L."/>
            <person name="Miller P.J."/>
            <person name="Scott M.A."/>
            <person name="Spackman E."/>
            <person name="Goraichik I."/>
            <person name="Dimitrov K.M."/>
            <person name="Suarez D.L."/>
            <person name="Swayne D.E."/>
        </authorList>
    </citation>
    <scope>NUCLEOTIDE SEQUENCE [LARGE SCALE GENOMIC DNA]</scope>
    <source>
        <strain evidence="2 3">CGMCC 1.12644</strain>
    </source>
</reference>
<evidence type="ECO:0000256" key="1">
    <source>
        <dbReference type="SAM" id="MobiDB-lite"/>
    </source>
</evidence>
<proteinExistence type="predicted"/>
<keyword evidence="3" id="KW-1185">Reference proteome</keyword>